<proteinExistence type="predicted"/>
<accession>A0AAV5FQE1</accession>
<dbReference type="AlphaFoldDB" id="A0AAV5FQE1"/>
<dbReference type="Proteomes" id="UP001054889">
    <property type="component" value="Unassembled WGS sequence"/>
</dbReference>
<dbReference type="InterPro" id="IPR016167">
    <property type="entry name" value="FAD-bd_PCMH_sub1"/>
</dbReference>
<keyword evidence="4" id="KW-1185">Reference proteome</keyword>
<protein>
    <submittedName>
        <fullName evidence="3">Uncharacterized protein</fullName>
    </submittedName>
</protein>
<reference evidence="3" key="1">
    <citation type="journal article" date="2018" name="DNA Res.">
        <title>Multiple hybrid de novo genome assembly of finger millet, an orphan allotetraploid crop.</title>
        <authorList>
            <person name="Hatakeyama M."/>
            <person name="Aluri S."/>
            <person name="Balachadran M.T."/>
            <person name="Sivarajan S.R."/>
            <person name="Patrignani A."/>
            <person name="Gruter S."/>
            <person name="Poveda L."/>
            <person name="Shimizu-Inatsugi R."/>
            <person name="Baeten J."/>
            <person name="Francoijs K.J."/>
            <person name="Nataraja K.N."/>
            <person name="Reddy Y.A.N."/>
            <person name="Phadnis S."/>
            <person name="Ravikumar R.L."/>
            <person name="Schlapbach R."/>
            <person name="Sreeman S.M."/>
            <person name="Shimizu K.K."/>
        </authorList>
    </citation>
    <scope>NUCLEOTIDE SEQUENCE</scope>
</reference>
<organism evidence="3 4">
    <name type="scientific">Eleusine coracana subsp. coracana</name>
    <dbReference type="NCBI Taxonomy" id="191504"/>
    <lineage>
        <taxon>Eukaryota</taxon>
        <taxon>Viridiplantae</taxon>
        <taxon>Streptophyta</taxon>
        <taxon>Embryophyta</taxon>
        <taxon>Tracheophyta</taxon>
        <taxon>Spermatophyta</taxon>
        <taxon>Magnoliopsida</taxon>
        <taxon>Liliopsida</taxon>
        <taxon>Poales</taxon>
        <taxon>Poaceae</taxon>
        <taxon>PACMAD clade</taxon>
        <taxon>Chloridoideae</taxon>
        <taxon>Cynodonteae</taxon>
        <taxon>Eleusininae</taxon>
        <taxon>Eleusine</taxon>
    </lineage>
</organism>
<reference evidence="3" key="2">
    <citation type="submission" date="2021-12" db="EMBL/GenBank/DDBJ databases">
        <title>Resequencing data analysis of finger millet.</title>
        <authorList>
            <person name="Hatakeyama M."/>
            <person name="Aluri S."/>
            <person name="Balachadran M.T."/>
            <person name="Sivarajan S.R."/>
            <person name="Poveda L."/>
            <person name="Shimizu-Inatsugi R."/>
            <person name="Schlapbach R."/>
            <person name="Sreeman S.M."/>
            <person name="Shimizu K.K."/>
        </authorList>
    </citation>
    <scope>NUCLEOTIDE SEQUENCE</scope>
</reference>
<feature type="signal peptide" evidence="2">
    <location>
        <begin position="1"/>
        <end position="23"/>
    </location>
</feature>
<sequence>MAAAMRALFLLLLPWLLVATGSSTPVPRIGPVQCSSGMLHNCTVSNAYGTFNDHKPCHAEEAVYPRTEAELVAAVASAVREKRKVKASTAHSHSFPKLACPGGGGTGTRSPWRAA</sequence>
<keyword evidence="2" id="KW-0732">Signal</keyword>
<gene>
    <name evidence="3" type="primary">gb25525</name>
    <name evidence="3" type="ORF">PR202_gb25525</name>
</gene>
<evidence type="ECO:0000256" key="2">
    <source>
        <dbReference type="SAM" id="SignalP"/>
    </source>
</evidence>
<evidence type="ECO:0000256" key="1">
    <source>
        <dbReference type="SAM" id="MobiDB-lite"/>
    </source>
</evidence>
<feature type="chain" id="PRO_5043506813" evidence="2">
    <location>
        <begin position="24"/>
        <end position="115"/>
    </location>
</feature>
<evidence type="ECO:0000313" key="4">
    <source>
        <dbReference type="Proteomes" id="UP001054889"/>
    </source>
</evidence>
<evidence type="ECO:0000313" key="3">
    <source>
        <dbReference type="EMBL" id="GJN36645.1"/>
    </source>
</evidence>
<dbReference type="Gene3D" id="3.30.43.10">
    <property type="entry name" value="Uridine Diphospho-n-acetylenolpyruvylglucosamine Reductase, domain 2"/>
    <property type="match status" value="1"/>
</dbReference>
<feature type="region of interest" description="Disordered" evidence="1">
    <location>
        <begin position="86"/>
        <end position="115"/>
    </location>
</feature>
<comment type="caution">
    <text evidence="3">The sequence shown here is derived from an EMBL/GenBank/DDBJ whole genome shotgun (WGS) entry which is preliminary data.</text>
</comment>
<dbReference type="EMBL" id="BQKI01000090">
    <property type="protein sequence ID" value="GJN36645.1"/>
    <property type="molecule type" value="Genomic_DNA"/>
</dbReference>
<name>A0AAV5FQE1_ELECO</name>